<proteinExistence type="predicted"/>
<comment type="caution">
    <text evidence="1">The sequence shown here is derived from an EMBL/GenBank/DDBJ whole genome shotgun (WGS) entry which is preliminary data.</text>
</comment>
<evidence type="ECO:0000313" key="2">
    <source>
        <dbReference type="Proteomes" id="UP000569732"/>
    </source>
</evidence>
<keyword evidence="2" id="KW-1185">Reference proteome</keyword>
<sequence>MEYAKLQSMVDCHQVREGLLKISETGNGWAVVVEDLSGHQFPLTDQHGHEKLYHSLDNATGVLKKLGVIQINVVESF</sequence>
<dbReference type="RefSeq" id="WP_180569741.1">
    <property type="nucleotide sequence ID" value="NZ_JACCKB010000029.1"/>
</dbReference>
<dbReference type="EMBL" id="JACCKB010000029">
    <property type="protein sequence ID" value="NYZ67716.1"/>
    <property type="molecule type" value="Genomic_DNA"/>
</dbReference>
<evidence type="ECO:0000313" key="1">
    <source>
        <dbReference type="EMBL" id="NYZ67716.1"/>
    </source>
</evidence>
<accession>A0A853IJ89</accession>
<gene>
    <name evidence="1" type="ORF">H0A36_17015</name>
</gene>
<dbReference type="Proteomes" id="UP000569732">
    <property type="component" value="Unassembled WGS sequence"/>
</dbReference>
<reference evidence="1 2" key="1">
    <citation type="submission" date="2020-07" db="EMBL/GenBank/DDBJ databases">
        <title>Endozoicomonas sp. nov., isolated from sediment.</title>
        <authorList>
            <person name="Gu T."/>
        </authorList>
    </citation>
    <scope>NUCLEOTIDE SEQUENCE [LARGE SCALE GENOMIC DNA]</scope>
    <source>
        <strain evidence="1 2">SM1973</strain>
    </source>
</reference>
<name>A0A853IJ89_9GAMM</name>
<dbReference type="AlphaFoldDB" id="A0A853IJ89"/>
<organism evidence="1 2">
    <name type="scientific">Spartinivicinus marinus</name>
    <dbReference type="NCBI Taxonomy" id="2994442"/>
    <lineage>
        <taxon>Bacteria</taxon>
        <taxon>Pseudomonadati</taxon>
        <taxon>Pseudomonadota</taxon>
        <taxon>Gammaproteobacteria</taxon>
        <taxon>Oceanospirillales</taxon>
        <taxon>Zooshikellaceae</taxon>
        <taxon>Spartinivicinus</taxon>
    </lineage>
</organism>
<protein>
    <submittedName>
        <fullName evidence="1">Uncharacterized protein</fullName>
    </submittedName>
</protein>